<protein>
    <submittedName>
        <fullName evidence="2">MarR family protein</fullName>
    </submittedName>
</protein>
<dbReference type="InterPro" id="IPR036390">
    <property type="entry name" value="WH_DNA-bd_sf"/>
</dbReference>
<dbReference type="STRING" id="282683.SAMN04488105_101175"/>
<dbReference type="Gene3D" id="1.10.10.10">
    <property type="entry name" value="Winged helix-like DNA-binding domain superfamily/Winged helix DNA-binding domain"/>
    <property type="match status" value="1"/>
</dbReference>
<name>A0A1G7AIT1_9RHOB</name>
<dbReference type="SMART" id="SM00347">
    <property type="entry name" value="HTH_MARR"/>
    <property type="match status" value="1"/>
</dbReference>
<dbReference type="Proteomes" id="UP000198994">
    <property type="component" value="Unassembled WGS sequence"/>
</dbReference>
<dbReference type="GO" id="GO:0003700">
    <property type="term" value="F:DNA-binding transcription factor activity"/>
    <property type="evidence" value="ECO:0007669"/>
    <property type="project" value="InterPro"/>
</dbReference>
<feature type="domain" description="HTH marR-type" evidence="1">
    <location>
        <begin position="14"/>
        <end position="170"/>
    </location>
</feature>
<gene>
    <name evidence="2" type="ORF">SAMN04488105_101175</name>
</gene>
<dbReference type="SUPFAM" id="SSF46785">
    <property type="entry name" value="Winged helix' DNA-binding domain"/>
    <property type="match status" value="1"/>
</dbReference>
<dbReference type="InterPro" id="IPR000835">
    <property type="entry name" value="HTH_MarR-typ"/>
</dbReference>
<dbReference type="InterPro" id="IPR039422">
    <property type="entry name" value="MarR/SlyA-like"/>
</dbReference>
<reference evidence="3" key="1">
    <citation type="submission" date="2016-10" db="EMBL/GenBank/DDBJ databases">
        <authorList>
            <person name="Varghese N."/>
            <person name="Submissions S."/>
        </authorList>
    </citation>
    <scope>NUCLEOTIDE SEQUENCE [LARGE SCALE GENOMIC DNA]</scope>
    <source>
        <strain evidence="3">DSM 10146</strain>
    </source>
</reference>
<accession>A0A1G7AIT1</accession>
<dbReference type="PANTHER" id="PTHR33164">
    <property type="entry name" value="TRANSCRIPTIONAL REGULATOR, MARR FAMILY"/>
    <property type="match status" value="1"/>
</dbReference>
<sequence length="209" mass="23390">MSRRDEKLKDDLERAGIAREVSQAALDVDAILQRWRRRVMKRELGRTALDELGLPLDLAQLDVLMAVRAPVNEFGEQADCETTVGTVATRLAIDPSRASRISADLIRRDFVRRAVSQEDARRTVLELTESGAAMVEAVRTYKLLVLGSFLRDWTDEEVQTFLPLLERFSAWSDRAFQHSAPVASQIAELREALGGVPQGPKCDEERDGA</sequence>
<dbReference type="GO" id="GO:0006950">
    <property type="term" value="P:response to stress"/>
    <property type="evidence" value="ECO:0007669"/>
    <property type="project" value="TreeGrafter"/>
</dbReference>
<dbReference type="AlphaFoldDB" id="A0A1G7AIT1"/>
<evidence type="ECO:0000313" key="2">
    <source>
        <dbReference type="EMBL" id="SDE14630.1"/>
    </source>
</evidence>
<dbReference type="EMBL" id="FNAV01000001">
    <property type="protein sequence ID" value="SDE14630.1"/>
    <property type="molecule type" value="Genomic_DNA"/>
</dbReference>
<dbReference type="RefSeq" id="WP_242661591.1">
    <property type="nucleotide sequence ID" value="NZ_FNAV01000001.1"/>
</dbReference>
<keyword evidence="3" id="KW-1185">Reference proteome</keyword>
<evidence type="ECO:0000259" key="1">
    <source>
        <dbReference type="PROSITE" id="PS50995"/>
    </source>
</evidence>
<proteinExistence type="predicted"/>
<dbReference type="InterPro" id="IPR036388">
    <property type="entry name" value="WH-like_DNA-bd_sf"/>
</dbReference>
<dbReference type="PROSITE" id="PS50995">
    <property type="entry name" value="HTH_MARR_2"/>
    <property type="match status" value="1"/>
</dbReference>
<dbReference type="PANTHER" id="PTHR33164:SF57">
    <property type="entry name" value="MARR-FAMILY TRANSCRIPTIONAL REGULATOR"/>
    <property type="match status" value="1"/>
</dbReference>
<evidence type="ECO:0000313" key="3">
    <source>
        <dbReference type="Proteomes" id="UP000198994"/>
    </source>
</evidence>
<organism evidence="2 3">
    <name type="scientific">Salipiger thiooxidans</name>
    <dbReference type="NCBI Taxonomy" id="282683"/>
    <lineage>
        <taxon>Bacteria</taxon>
        <taxon>Pseudomonadati</taxon>
        <taxon>Pseudomonadota</taxon>
        <taxon>Alphaproteobacteria</taxon>
        <taxon>Rhodobacterales</taxon>
        <taxon>Roseobacteraceae</taxon>
        <taxon>Salipiger</taxon>
    </lineage>
</organism>